<evidence type="ECO:0000313" key="3">
    <source>
        <dbReference type="Proteomes" id="UP000288168"/>
    </source>
</evidence>
<proteinExistence type="predicted"/>
<dbReference type="Proteomes" id="UP000288168">
    <property type="component" value="Unassembled WGS sequence"/>
</dbReference>
<dbReference type="STRING" id="1325734.A0A428NX50"/>
<dbReference type="OrthoDB" id="674604at2759"/>
<dbReference type="InterPro" id="IPR010730">
    <property type="entry name" value="HET"/>
</dbReference>
<reference evidence="2 3" key="1">
    <citation type="submission" date="2017-06" db="EMBL/GenBank/DDBJ databases">
        <title>Comparative genomic analysis of Ambrosia Fusariam Clade fungi.</title>
        <authorList>
            <person name="Stajich J.E."/>
            <person name="Carrillo J."/>
            <person name="Kijimoto T."/>
            <person name="Eskalen A."/>
            <person name="O'Donnell K."/>
            <person name="Kasson M."/>
        </authorList>
    </citation>
    <scope>NUCLEOTIDE SEQUENCE [LARGE SCALE GENOMIC DNA]</scope>
    <source>
        <strain evidence="2 3">NRRL62584</strain>
    </source>
</reference>
<gene>
    <name evidence="2" type="ORF">CEP54_014285</name>
</gene>
<organism evidence="2 3">
    <name type="scientific">Fusarium duplospermum</name>
    <dbReference type="NCBI Taxonomy" id="1325734"/>
    <lineage>
        <taxon>Eukaryota</taxon>
        <taxon>Fungi</taxon>
        <taxon>Dikarya</taxon>
        <taxon>Ascomycota</taxon>
        <taxon>Pezizomycotina</taxon>
        <taxon>Sordariomycetes</taxon>
        <taxon>Hypocreomycetidae</taxon>
        <taxon>Hypocreales</taxon>
        <taxon>Nectriaceae</taxon>
        <taxon>Fusarium</taxon>
        <taxon>Fusarium solani species complex</taxon>
    </lineage>
</organism>
<dbReference type="AlphaFoldDB" id="A0A428NX50"/>
<dbReference type="PANTHER" id="PTHR10622:SF10">
    <property type="entry name" value="HET DOMAIN-CONTAINING PROTEIN"/>
    <property type="match status" value="1"/>
</dbReference>
<dbReference type="EMBL" id="NKCI01000265">
    <property type="protein sequence ID" value="RSL45366.1"/>
    <property type="molecule type" value="Genomic_DNA"/>
</dbReference>
<dbReference type="Pfam" id="PF06985">
    <property type="entry name" value="HET"/>
    <property type="match status" value="1"/>
</dbReference>
<protein>
    <recommendedName>
        <fullName evidence="1">Heterokaryon incompatibility domain-containing protein</fullName>
    </recommendedName>
</protein>
<feature type="domain" description="Heterokaryon incompatibility" evidence="1">
    <location>
        <begin position="21"/>
        <end position="113"/>
    </location>
</feature>
<evidence type="ECO:0000259" key="1">
    <source>
        <dbReference type="Pfam" id="PF06985"/>
    </source>
</evidence>
<evidence type="ECO:0000313" key="2">
    <source>
        <dbReference type="EMBL" id="RSL45366.1"/>
    </source>
</evidence>
<accession>A0A428NX50</accession>
<keyword evidence="3" id="KW-1185">Reference proteome</keyword>
<dbReference type="PANTHER" id="PTHR10622">
    <property type="entry name" value="HET DOMAIN-CONTAINING PROTEIN"/>
    <property type="match status" value="1"/>
</dbReference>
<name>A0A428NX50_9HYPO</name>
<sequence length="580" mass="66033">MRLLHTEDLQLKTFNKKKPAYAILSHTWGENEILFQDLQPDAVGDWRERRGAKKVLGAAAQAASDGYKFIWIDTCCIDKSSSAELSEAINSMYAWYKNAQVCYAYLEDRATTHTSILHLSRWFTRGWTLQELIAPSDVRFFNRLWEFMGSRDELATSISKITHIDEHLLRSAGQQTPLETYPIGQRMTWAAGRQTTRKEDMAYCLLGIFEVNMPLLYGEGVKAFLRLQEEILKQSAAKDHSVLLHKESSYIFATHPSSFKIGYELHHWTARTEIGMVQDGVRLTLHVQEVELEDNPHPVTLGVLDCRIDEGAASFARPVIIMEHDNGYFRHRGAGLMMIRPQAKPKLLEIKGTHKPLRYYNGKPLKLSGTTLDLSKFERKSIILRNPEFLRKASARGRDFQLRLGKIIQPKMKPKYEFGPRSRPLFKEILSIDLSPGYTVFVHAALFFKGPDDGDEFSHLLLLGLFSKPHEEDTLWCRIIPTESEMKAKLRNRQDHGDVDELFAELLSTNSLRPLLEESDSDIFGALFDPTNYLGMMGMDSCVADNGDILKLRLSRLEFLGDALYEVDVTVEAAGEEGGK</sequence>
<comment type="caution">
    <text evidence="2">The sequence shown here is derived from an EMBL/GenBank/DDBJ whole genome shotgun (WGS) entry which is preliminary data.</text>
</comment>